<dbReference type="AlphaFoldDB" id="A0A650CUS6"/>
<dbReference type="EMBL" id="WHYS01000002">
    <property type="protein sequence ID" value="MQL55806.1"/>
    <property type="molecule type" value="Genomic_DNA"/>
</dbReference>
<evidence type="ECO:0000313" key="2">
    <source>
        <dbReference type="EMBL" id="QGR21624.1"/>
    </source>
</evidence>
<evidence type="ECO:0000313" key="3">
    <source>
        <dbReference type="Proteomes" id="UP000426328"/>
    </source>
</evidence>
<keyword evidence="3" id="KW-1185">Reference proteome</keyword>
<reference evidence="2 3" key="2">
    <citation type="submission" date="2019-10" db="EMBL/GenBank/DDBJ databases">
        <title>Genome Sequences from Six Type Strain Members of the Archaeal Family Sulfolobaceae: Acidianus ambivalens, Acidianus infernus, Metallosphaera prunae, Stygiolobus azoricus, Sulfolobus metallicus, and Sulfurisphaera ohwakuensis.</title>
        <authorList>
            <person name="Counts J.A."/>
            <person name="Kelly R.M."/>
        </authorList>
    </citation>
    <scope>NUCLEOTIDE SEQUENCE [LARGE SCALE GENOMIC DNA]</scope>
    <source>
        <strain evidence="2 3">LEI 10</strain>
    </source>
</reference>
<sequence>MKVKIKSILNVIGHEELYVIPIACNGKYVLGLNFFEDIEGGRVARFVLIMDKYGEINSIKVVEGDKGIVIAEGVRDDMDAVSKVIKIDRKMVTNRIPLFINIKVKSSPETQDRGIRGYENYIKRYGEIDPSKLKGVIKLDVIEEVV</sequence>
<organism evidence="2 3">
    <name type="scientific">Acidianus ambivalens</name>
    <name type="common">Desulfurolobus ambivalens</name>
    <dbReference type="NCBI Taxonomy" id="2283"/>
    <lineage>
        <taxon>Archaea</taxon>
        <taxon>Thermoproteota</taxon>
        <taxon>Thermoprotei</taxon>
        <taxon>Sulfolobales</taxon>
        <taxon>Sulfolobaceae</taxon>
        <taxon>Acidianus</taxon>
    </lineage>
</organism>
<evidence type="ECO:0000313" key="4">
    <source>
        <dbReference type="Proteomes" id="UP000474054"/>
    </source>
</evidence>
<reference evidence="1 4" key="1">
    <citation type="submission" date="2019-10" db="EMBL/GenBank/DDBJ databases">
        <title>Comparative genomics of sulfur disproportionating microorganisms.</title>
        <authorList>
            <person name="Ward L.M."/>
            <person name="Bertran E."/>
            <person name="Johnston D."/>
        </authorList>
    </citation>
    <scope>NUCLEOTIDE SEQUENCE [LARGE SCALE GENOMIC DNA]</scope>
    <source>
        <strain evidence="1 4">DSM 3772</strain>
    </source>
</reference>
<name>A0A650CUS6_ACIAM</name>
<dbReference type="KEGG" id="aamb:D1866_06165"/>
<evidence type="ECO:0000313" key="1">
    <source>
        <dbReference type="EMBL" id="MQL55806.1"/>
    </source>
</evidence>
<protein>
    <submittedName>
        <fullName evidence="2">Uncharacterized protein</fullName>
    </submittedName>
</protein>
<dbReference type="Proteomes" id="UP000474054">
    <property type="component" value="Unassembled WGS sequence"/>
</dbReference>
<dbReference type="RefSeq" id="WP_152941966.1">
    <property type="nucleotide sequence ID" value="NZ_CP045482.1"/>
</dbReference>
<proteinExistence type="predicted"/>
<dbReference type="Proteomes" id="UP000426328">
    <property type="component" value="Chromosome"/>
</dbReference>
<gene>
    <name evidence="2" type="ORF">D1866_06165</name>
    <name evidence="1" type="ORF">GFB69_08660</name>
</gene>
<accession>A0A650CUS6</accession>
<dbReference type="GeneID" id="42779305"/>
<dbReference type="EMBL" id="CP045482">
    <property type="protein sequence ID" value="QGR21624.1"/>
    <property type="molecule type" value="Genomic_DNA"/>
</dbReference>